<sequence length="117" mass="13468">MESSSYYPHESMFTKPSELFCKTRYFPIEGIELCTFTFVDCKYGETTTTFATSNGIRNAKRDSGQGREIGKVIRSVMHYTIVTVAVITIINFCCIVLTFKSVLKAFKNFVWKKCMHF</sequence>
<keyword evidence="1" id="KW-0812">Transmembrane</keyword>
<name>A0A1A9WH41_9MUSC</name>
<dbReference type="EnsemblMetazoa" id="GBRI019483-RA">
    <property type="protein sequence ID" value="GBRI019483-PA"/>
    <property type="gene ID" value="GBRI019483"/>
</dbReference>
<dbReference type="AlphaFoldDB" id="A0A1A9WH41"/>
<keyword evidence="3" id="KW-1185">Reference proteome</keyword>
<evidence type="ECO:0000256" key="1">
    <source>
        <dbReference type="SAM" id="Phobius"/>
    </source>
</evidence>
<accession>A0A1A9WH41</accession>
<dbReference type="Proteomes" id="UP000091820">
    <property type="component" value="Unassembled WGS sequence"/>
</dbReference>
<evidence type="ECO:0000313" key="3">
    <source>
        <dbReference type="Proteomes" id="UP000091820"/>
    </source>
</evidence>
<feature type="transmembrane region" description="Helical" evidence="1">
    <location>
        <begin position="76"/>
        <end position="99"/>
    </location>
</feature>
<dbReference type="VEuPathDB" id="VectorBase:GBRI019483"/>
<keyword evidence="1" id="KW-0472">Membrane</keyword>
<reference evidence="2" key="2">
    <citation type="submission" date="2020-05" db="UniProtKB">
        <authorList>
            <consortium name="EnsemblMetazoa"/>
        </authorList>
    </citation>
    <scope>IDENTIFICATION</scope>
    <source>
        <strain evidence="2">IAEA</strain>
    </source>
</reference>
<organism evidence="2 3">
    <name type="scientific">Glossina brevipalpis</name>
    <dbReference type="NCBI Taxonomy" id="37001"/>
    <lineage>
        <taxon>Eukaryota</taxon>
        <taxon>Metazoa</taxon>
        <taxon>Ecdysozoa</taxon>
        <taxon>Arthropoda</taxon>
        <taxon>Hexapoda</taxon>
        <taxon>Insecta</taxon>
        <taxon>Pterygota</taxon>
        <taxon>Neoptera</taxon>
        <taxon>Endopterygota</taxon>
        <taxon>Diptera</taxon>
        <taxon>Brachycera</taxon>
        <taxon>Muscomorpha</taxon>
        <taxon>Hippoboscoidea</taxon>
        <taxon>Glossinidae</taxon>
        <taxon>Glossina</taxon>
    </lineage>
</organism>
<reference evidence="3" key="1">
    <citation type="submission" date="2014-03" db="EMBL/GenBank/DDBJ databases">
        <authorList>
            <person name="Aksoy S."/>
            <person name="Warren W."/>
            <person name="Wilson R.K."/>
        </authorList>
    </citation>
    <scope>NUCLEOTIDE SEQUENCE [LARGE SCALE GENOMIC DNA]</scope>
    <source>
        <strain evidence="3">IAEA</strain>
    </source>
</reference>
<keyword evidence="1" id="KW-1133">Transmembrane helix</keyword>
<evidence type="ECO:0000313" key="2">
    <source>
        <dbReference type="EnsemblMetazoa" id="GBRI019483-PA"/>
    </source>
</evidence>
<protein>
    <submittedName>
        <fullName evidence="2">Uncharacterized protein</fullName>
    </submittedName>
</protein>
<proteinExistence type="predicted"/>